<dbReference type="InterPro" id="IPR025738">
    <property type="entry name" value="BatD"/>
</dbReference>
<protein>
    <submittedName>
        <fullName evidence="2">BatD family protein</fullName>
    </submittedName>
</protein>
<feature type="chain" id="PRO_5045832621" evidence="1">
    <location>
        <begin position="30"/>
        <end position="514"/>
    </location>
</feature>
<proteinExistence type="predicted"/>
<dbReference type="Proteomes" id="UP000600600">
    <property type="component" value="Unassembled WGS sequence"/>
</dbReference>
<dbReference type="RefSeq" id="WP_186966382.1">
    <property type="nucleotide sequence ID" value="NZ_JACOOE010000001.1"/>
</dbReference>
<feature type="signal peptide" evidence="1">
    <location>
        <begin position="1"/>
        <end position="29"/>
    </location>
</feature>
<organism evidence="2 3">
    <name type="scientific">Bacteroides difficilis</name>
    <dbReference type="NCBI Taxonomy" id="2763021"/>
    <lineage>
        <taxon>Bacteria</taxon>
        <taxon>Pseudomonadati</taxon>
        <taxon>Bacteroidota</taxon>
        <taxon>Bacteroidia</taxon>
        <taxon>Bacteroidales</taxon>
        <taxon>Bacteroidaceae</taxon>
        <taxon>Bacteroides</taxon>
    </lineage>
</organism>
<gene>
    <name evidence="2" type="ORF">H8S67_03130</name>
</gene>
<sequence>MKRQIFTALRLVCFLSGLLLSLCMQSANASRTNIFDKIDDRKMYGLTGKVVEARYSDGTLMKFDKTGKLIRLNGKKFAYQDSCKYMLEQGIVTAAKLECSETMRREISCDTGSNTEEYIFDAEGRLQEYLVHSYPFCKHQYFYQGTEKWPCKEIFHCDTIPSGALTYYYIYLETDEAGNWLQRSVKVSGGKDISINRMYVETRRLKYDLAPANLIASVKGKVNLGSYNPDRLNINKQDKQAAYDRGKENIELSAPKKVEVGEEFEIVFDMKRRPKDVGVNITEQFEPLNYGSQSYEFRTNTLLVAEDTVTQYQLLFKLKAKQKGNLELPSLKARFGGKLNISAPLNIVVVNAQSVLAKKDYNPVVRLVATLNKDTVRMGESAFLSLKLCTTYAKVTSVRLSQPKVSSCTVMEIPVDSIIWKPVSFEDVTYHVGEYKKFQLTPMKAGKVEISHFWYDCTLGGWRVNPKFVNDVGKSYGLLGVIGAAVTVVSTSPVRLEKRNESVHTDPLYLEVLP</sequence>
<evidence type="ECO:0000313" key="2">
    <source>
        <dbReference type="EMBL" id="MBC5603672.1"/>
    </source>
</evidence>
<reference evidence="2 3" key="1">
    <citation type="submission" date="2020-08" db="EMBL/GenBank/DDBJ databases">
        <title>Genome public.</title>
        <authorList>
            <person name="Liu C."/>
            <person name="Sun Q."/>
        </authorList>
    </citation>
    <scope>NUCLEOTIDE SEQUENCE [LARGE SCALE GENOMIC DNA]</scope>
    <source>
        <strain evidence="2 3">M27</strain>
    </source>
</reference>
<evidence type="ECO:0000313" key="3">
    <source>
        <dbReference type="Proteomes" id="UP000600600"/>
    </source>
</evidence>
<name>A0ABR7C792_9BACE</name>
<accession>A0ABR7C792</accession>
<keyword evidence="1" id="KW-0732">Signal</keyword>
<keyword evidence="3" id="KW-1185">Reference proteome</keyword>
<comment type="caution">
    <text evidence="2">The sequence shown here is derived from an EMBL/GenBank/DDBJ whole genome shotgun (WGS) entry which is preliminary data.</text>
</comment>
<dbReference type="EMBL" id="JACOOE010000001">
    <property type="protein sequence ID" value="MBC5603672.1"/>
    <property type="molecule type" value="Genomic_DNA"/>
</dbReference>
<evidence type="ECO:0000256" key="1">
    <source>
        <dbReference type="SAM" id="SignalP"/>
    </source>
</evidence>
<dbReference type="Pfam" id="PF13584">
    <property type="entry name" value="BatD"/>
    <property type="match status" value="1"/>
</dbReference>